<dbReference type="AlphaFoldDB" id="A0A501W8F0"/>
<evidence type="ECO:0000313" key="1">
    <source>
        <dbReference type="EMBL" id="TPE43551.1"/>
    </source>
</evidence>
<name>A0A501W8F0_9BACT</name>
<organism evidence="1 2">
    <name type="scientific">Pontibacter mangrovi</name>
    <dbReference type="NCBI Taxonomy" id="2589816"/>
    <lineage>
        <taxon>Bacteria</taxon>
        <taxon>Pseudomonadati</taxon>
        <taxon>Bacteroidota</taxon>
        <taxon>Cytophagia</taxon>
        <taxon>Cytophagales</taxon>
        <taxon>Hymenobacteraceae</taxon>
        <taxon>Pontibacter</taxon>
    </lineage>
</organism>
<dbReference type="Proteomes" id="UP000316727">
    <property type="component" value="Unassembled WGS sequence"/>
</dbReference>
<dbReference type="OrthoDB" id="1442094at2"/>
<dbReference type="EMBL" id="VFRQ01000006">
    <property type="protein sequence ID" value="TPE43551.1"/>
    <property type="molecule type" value="Genomic_DNA"/>
</dbReference>
<proteinExistence type="predicted"/>
<gene>
    <name evidence="1" type="ORF">FJM65_12400</name>
</gene>
<evidence type="ECO:0000313" key="2">
    <source>
        <dbReference type="Proteomes" id="UP000316727"/>
    </source>
</evidence>
<accession>A0A501W8F0</accession>
<comment type="caution">
    <text evidence="1">The sequence shown here is derived from an EMBL/GenBank/DDBJ whole genome shotgun (WGS) entry which is preliminary data.</text>
</comment>
<protein>
    <submittedName>
        <fullName evidence="1">Uncharacterized protein</fullName>
    </submittedName>
</protein>
<dbReference type="RefSeq" id="WP_140621855.1">
    <property type="nucleotide sequence ID" value="NZ_VFRQ01000006.1"/>
</dbReference>
<reference evidence="1 2" key="1">
    <citation type="submission" date="2019-06" db="EMBL/GenBank/DDBJ databases">
        <title>A novel bacterium of genus Pontibacter, isolated from marine sediment.</title>
        <authorList>
            <person name="Huang H."/>
            <person name="Mo K."/>
            <person name="Hu Y."/>
        </authorList>
    </citation>
    <scope>NUCLEOTIDE SEQUENCE [LARGE SCALE GENOMIC DNA]</scope>
    <source>
        <strain evidence="1 2">HB172049</strain>
    </source>
</reference>
<sequence>MMHTATPLPEIYTSEAGTVYQCDRHNRLMLNFAGELTVLKLDAFLRLKRAVDSIDLDAMASNPDRSSDFSIITVCGCDRCFVLTLTELHALQELLAGTKFVLELNRMLHECLSGTLV</sequence>
<keyword evidence="2" id="KW-1185">Reference proteome</keyword>